<dbReference type="Proteomes" id="UP001530315">
    <property type="component" value="Unassembled WGS sequence"/>
</dbReference>
<accession>A0ABD3Q467</accession>
<protein>
    <recommendedName>
        <fullName evidence="8">FAD-binding domain-containing protein</fullName>
    </recommendedName>
</protein>
<dbReference type="GO" id="GO:0004497">
    <property type="term" value="F:monooxygenase activity"/>
    <property type="evidence" value="ECO:0007669"/>
    <property type="project" value="UniProtKB-KW"/>
</dbReference>
<evidence type="ECO:0000256" key="3">
    <source>
        <dbReference type="ARBA" id="ARBA00022827"/>
    </source>
</evidence>
<dbReference type="PANTHER" id="PTHR46028">
    <property type="entry name" value="KYNURENINE 3-MONOOXYGENASE"/>
    <property type="match status" value="1"/>
</dbReference>
<proteinExistence type="predicted"/>
<evidence type="ECO:0000256" key="7">
    <source>
        <dbReference type="SAM" id="Phobius"/>
    </source>
</evidence>
<keyword evidence="6" id="KW-0503">Monooxygenase</keyword>
<dbReference type="PANTHER" id="PTHR46028:SF2">
    <property type="entry name" value="KYNURENINE 3-MONOOXYGENASE"/>
    <property type="match status" value="1"/>
</dbReference>
<dbReference type="InterPro" id="IPR036188">
    <property type="entry name" value="FAD/NAD-bd_sf"/>
</dbReference>
<keyword evidence="7" id="KW-0472">Membrane</keyword>
<dbReference type="Pfam" id="PF01494">
    <property type="entry name" value="FAD_binding_3"/>
    <property type="match status" value="2"/>
</dbReference>
<keyword evidence="7" id="KW-1133">Transmembrane helix</keyword>
<keyword evidence="10" id="KW-1185">Reference proteome</keyword>
<keyword evidence="5" id="KW-0560">Oxidoreductase</keyword>
<keyword evidence="3" id="KW-0274">FAD</keyword>
<evidence type="ECO:0000256" key="5">
    <source>
        <dbReference type="ARBA" id="ARBA00023002"/>
    </source>
</evidence>
<dbReference type="EMBL" id="JALLAZ020000451">
    <property type="protein sequence ID" value="KAL3794837.1"/>
    <property type="molecule type" value="Genomic_DNA"/>
</dbReference>
<evidence type="ECO:0000256" key="2">
    <source>
        <dbReference type="ARBA" id="ARBA00022630"/>
    </source>
</evidence>
<dbReference type="PRINTS" id="PR00420">
    <property type="entry name" value="RNGMNOXGNASE"/>
</dbReference>
<dbReference type="InterPro" id="IPR002938">
    <property type="entry name" value="FAD-bd"/>
</dbReference>
<feature type="domain" description="FAD-binding" evidence="8">
    <location>
        <begin position="20"/>
        <end position="223"/>
    </location>
</feature>
<organism evidence="9 10">
    <name type="scientific">Stephanodiscus triporus</name>
    <dbReference type="NCBI Taxonomy" id="2934178"/>
    <lineage>
        <taxon>Eukaryota</taxon>
        <taxon>Sar</taxon>
        <taxon>Stramenopiles</taxon>
        <taxon>Ochrophyta</taxon>
        <taxon>Bacillariophyta</taxon>
        <taxon>Coscinodiscophyceae</taxon>
        <taxon>Thalassiosirophycidae</taxon>
        <taxon>Stephanodiscales</taxon>
        <taxon>Stephanodiscaceae</taxon>
        <taxon>Stephanodiscus</taxon>
    </lineage>
</organism>
<evidence type="ECO:0000256" key="4">
    <source>
        <dbReference type="ARBA" id="ARBA00022857"/>
    </source>
</evidence>
<dbReference type="Gene3D" id="3.50.50.60">
    <property type="entry name" value="FAD/NAD(P)-binding domain"/>
    <property type="match status" value="1"/>
</dbReference>
<sequence length="474" mass="53139">MCRPPANDAPHADAPPPRVCRVLIAGAGPAGLLLHALLHHRNKSSASRAGVTYRVTIVDGRQDLGLLTPEELRANHRSWMIGLSGHGLEAVRSVPGLWEDYLSEGVGVKLMEASLILGSRKINATQPEAEGFIVDRNFIVAAMARYARDRIWSLSTDHVFRYGTDLLYVDHDNRRVLLRDRATKVEEYASYDLLVGADGVRSVVREALVKRHVDTELQTNDMINLSMGVPRNLFNAISDDLKSDDPTVVAAYLRKNFKAFELDSNDAYLDWATQWVNQRWNLTGQVHCNRYHSVECGIVMMGDSVHATSPSIGMGMNTALRDAQKFLELLEEYDDNLDAVLPRYSVDRVPEGNALTNLAMNLFCFNTRVYMKTLVKSIVRSGLNYIFPKFVDPDPNALLGRPEHTLSYVYNMAVDQGIIVRHREINMRIRQEFFERRTGMVTIKEKKNSLVSLAMYVALAAIVPAAIMAGKNNI</sequence>
<feature type="domain" description="FAD-binding" evidence="8">
    <location>
        <begin position="289"/>
        <end position="356"/>
    </location>
</feature>
<gene>
    <name evidence="9" type="ORF">ACHAW5_004359</name>
</gene>
<comment type="caution">
    <text evidence="9">The sequence shown here is derived from an EMBL/GenBank/DDBJ whole genome shotgun (WGS) entry which is preliminary data.</text>
</comment>
<evidence type="ECO:0000313" key="9">
    <source>
        <dbReference type="EMBL" id="KAL3794837.1"/>
    </source>
</evidence>
<evidence type="ECO:0000256" key="6">
    <source>
        <dbReference type="ARBA" id="ARBA00023033"/>
    </source>
</evidence>
<keyword evidence="2" id="KW-0285">Flavoprotein</keyword>
<evidence type="ECO:0000313" key="10">
    <source>
        <dbReference type="Proteomes" id="UP001530315"/>
    </source>
</evidence>
<comment type="cofactor">
    <cofactor evidence="1">
        <name>FAD</name>
        <dbReference type="ChEBI" id="CHEBI:57692"/>
    </cofactor>
</comment>
<evidence type="ECO:0000259" key="8">
    <source>
        <dbReference type="Pfam" id="PF01494"/>
    </source>
</evidence>
<keyword evidence="4" id="KW-0521">NADP</keyword>
<name>A0ABD3Q467_9STRA</name>
<dbReference type="SUPFAM" id="SSF51905">
    <property type="entry name" value="FAD/NAD(P)-binding domain"/>
    <property type="match status" value="1"/>
</dbReference>
<feature type="transmembrane region" description="Helical" evidence="7">
    <location>
        <begin position="450"/>
        <end position="470"/>
    </location>
</feature>
<evidence type="ECO:0000256" key="1">
    <source>
        <dbReference type="ARBA" id="ARBA00001974"/>
    </source>
</evidence>
<dbReference type="AlphaFoldDB" id="A0ABD3Q467"/>
<keyword evidence="7" id="KW-0812">Transmembrane</keyword>
<reference evidence="9 10" key="1">
    <citation type="submission" date="2024-10" db="EMBL/GenBank/DDBJ databases">
        <title>Updated reference genomes for cyclostephanoid diatoms.</title>
        <authorList>
            <person name="Roberts W.R."/>
            <person name="Alverson A.J."/>
        </authorList>
    </citation>
    <scope>NUCLEOTIDE SEQUENCE [LARGE SCALE GENOMIC DNA]</scope>
    <source>
        <strain evidence="9 10">AJA276-08</strain>
    </source>
</reference>